<evidence type="ECO:0000313" key="1">
    <source>
        <dbReference type="EMBL" id="APC38884.1"/>
    </source>
</evidence>
<evidence type="ECO:0000313" key="2">
    <source>
        <dbReference type="Proteomes" id="UP000182569"/>
    </source>
</evidence>
<dbReference type="OrthoDB" id="1915392at2"/>
<keyword evidence="2" id="KW-1185">Reference proteome</keyword>
<dbReference type="Proteomes" id="UP000182569">
    <property type="component" value="Chromosome"/>
</dbReference>
<dbReference type="KEGG" id="ceu:A7L45_01770"/>
<protein>
    <submittedName>
        <fullName evidence="1">Uncharacterized protein</fullName>
    </submittedName>
</protein>
<dbReference type="AlphaFoldDB" id="A0A1J0GBZ6"/>
<dbReference type="RefSeq" id="WP_071611181.1">
    <property type="nucleotide sequence ID" value="NZ_CP015756.1"/>
</dbReference>
<organism evidence="1 2">
    <name type="scientific">Clostridium estertheticum subsp. estertheticum</name>
    <dbReference type="NCBI Taxonomy" id="1552"/>
    <lineage>
        <taxon>Bacteria</taxon>
        <taxon>Bacillati</taxon>
        <taxon>Bacillota</taxon>
        <taxon>Clostridia</taxon>
        <taxon>Eubacteriales</taxon>
        <taxon>Clostridiaceae</taxon>
        <taxon>Clostridium</taxon>
    </lineage>
</organism>
<dbReference type="EMBL" id="CP015756">
    <property type="protein sequence ID" value="APC38884.1"/>
    <property type="molecule type" value="Genomic_DNA"/>
</dbReference>
<sequence>MIKLAHKTEVETLKDLPAEVIEKVLEIVTILDENYGDTREKYDLGGYVLIAEVLEDVETIKELIDFQYTLPEYVELISCQNGGSYTNSFMLLSSDYSISLLIPNILTPEKLLIHLEDNRE</sequence>
<reference evidence="2" key="1">
    <citation type="journal article" date="2016" name="Front. Microbiol.">
        <title>Complete Genome Sequence of Clostridium estertheticum DSM 8809, a Microbe Identified in Spoiled Vacuum Packed Beef.</title>
        <authorList>
            <person name="Yu Z."/>
            <person name="Gunn L."/>
            <person name="Brennan E."/>
            <person name="Reid R."/>
            <person name="Wall P.G."/>
            <person name="Gaora O.P."/>
            <person name="Hurley D."/>
            <person name="Bolton D."/>
            <person name="Fanning S."/>
        </authorList>
    </citation>
    <scope>NUCLEOTIDE SEQUENCE [LARGE SCALE GENOMIC DNA]</scope>
    <source>
        <strain evidence="2">DSM 8809</strain>
    </source>
</reference>
<gene>
    <name evidence="1" type="ORF">A7L45_01770</name>
</gene>
<accession>A0A1J0GBZ6</accession>
<dbReference type="STRING" id="1552.A7L45_01770"/>
<name>A0A1J0GBZ6_9CLOT</name>
<proteinExistence type="predicted"/>